<sequence>MFQVFTALTDISRRHPRRSLRNFNENSYSLGICSPKRPTEKPLKHFVASPPPTIPKLPSPLPGGVGRRRLRRLKIFLNNISFHGVFLDQLFDLRPEVTETVEELSYLIQNGIKTGVVQPLDRKVFDRNSIEQAFRYMAKGVHIGKIVLKIRDEEIKNCAIPKCLRLPAITETQFYYNKVYIIIGGLGGFGMEVTKWMIRKGAKNLILTSRYGARTPYHHFCLKKWHKQGVNVQVSTLNVAIKSEAEKLLNEASRIGAIGGIFNSALVNNSVILLLPIIIEH</sequence>
<dbReference type="Pfam" id="PF08659">
    <property type="entry name" value="KR"/>
    <property type="match status" value="1"/>
</dbReference>
<dbReference type="InterPro" id="IPR013968">
    <property type="entry name" value="PKS_KR"/>
</dbReference>
<keyword evidence="4" id="KW-0521">NADP</keyword>
<feature type="domain" description="Ketoreductase (KR)" evidence="9">
    <location>
        <begin position="179"/>
        <end position="270"/>
    </location>
</feature>
<dbReference type="Gene3D" id="3.40.50.720">
    <property type="entry name" value="NAD(P)-binding Rossmann-like Domain"/>
    <property type="match status" value="1"/>
</dbReference>
<keyword evidence="2" id="KW-0444">Lipid biosynthesis</keyword>
<evidence type="ECO:0000256" key="2">
    <source>
        <dbReference type="ARBA" id="ARBA00022516"/>
    </source>
</evidence>
<dbReference type="InterPro" id="IPR036291">
    <property type="entry name" value="NAD(P)-bd_dom_sf"/>
</dbReference>
<keyword evidence="3" id="KW-0276">Fatty acid metabolism</keyword>
<evidence type="ECO:0000313" key="10">
    <source>
        <dbReference type="EMBL" id="GFY69306.1"/>
    </source>
</evidence>
<evidence type="ECO:0000313" key="11">
    <source>
        <dbReference type="Proteomes" id="UP000886998"/>
    </source>
</evidence>
<dbReference type="Gene3D" id="3.90.180.10">
    <property type="entry name" value="Medium-chain alcohol dehydrogenases, catalytic domain"/>
    <property type="match status" value="1"/>
</dbReference>
<evidence type="ECO:0000256" key="1">
    <source>
        <dbReference type="ARBA" id="ARBA00022450"/>
    </source>
</evidence>
<dbReference type="GO" id="GO:0016491">
    <property type="term" value="F:oxidoreductase activity"/>
    <property type="evidence" value="ECO:0007669"/>
    <property type="project" value="UniProtKB-KW"/>
</dbReference>
<dbReference type="GO" id="GO:0006633">
    <property type="term" value="P:fatty acid biosynthetic process"/>
    <property type="evidence" value="ECO:0007669"/>
    <property type="project" value="UniProtKB-KW"/>
</dbReference>
<keyword evidence="11" id="KW-1185">Reference proteome</keyword>
<dbReference type="AlphaFoldDB" id="A0A8X7CJA6"/>
<accession>A0A8X7CJA6</accession>
<dbReference type="PANTHER" id="PTHR43775:SF7">
    <property type="entry name" value="FATTY ACID SYNTHASE"/>
    <property type="match status" value="1"/>
</dbReference>
<evidence type="ECO:0000256" key="8">
    <source>
        <dbReference type="ARBA" id="ARBA00023268"/>
    </source>
</evidence>
<dbReference type="GO" id="GO:0004312">
    <property type="term" value="F:fatty acid synthase activity"/>
    <property type="evidence" value="ECO:0007669"/>
    <property type="project" value="TreeGrafter"/>
</dbReference>
<proteinExistence type="predicted"/>
<evidence type="ECO:0000256" key="7">
    <source>
        <dbReference type="ARBA" id="ARBA00023160"/>
    </source>
</evidence>
<evidence type="ECO:0000256" key="6">
    <source>
        <dbReference type="ARBA" id="ARBA00023098"/>
    </source>
</evidence>
<evidence type="ECO:0000259" key="9">
    <source>
        <dbReference type="Pfam" id="PF08659"/>
    </source>
</evidence>
<protein>
    <submittedName>
        <fullName evidence="10">Fatty acid synthase</fullName>
    </submittedName>
</protein>
<evidence type="ECO:0000256" key="5">
    <source>
        <dbReference type="ARBA" id="ARBA00023002"/>
    </source>
</evidence>
<dbReference type="OrthoDB" id="6538104at2759"/>
<comment type="caution">
    <text evidence="10">The sequence shown here is derived from an EMBL/GenBank/DDBJ whole genome shotgun (WGS) entry which is preliminary data.</text>
</comment>
<evidence type="ECO:0000256" key="4">
    <source>
        <dbReference type="ARBA" id="ARBA00022857"/>
    </source>
</evidence>
<name>A0A8X7CJA6_9ARAC</name>
<dbReference type="InterPro" id="IPR050091">
    <property type="entry name" value="PKS_NRPS_Biosynth_Enz"/>
</dbReference>
<organism evidence="10 11">
    <name type="scientific">Trichonephila inaurata madagascariensis</name>
    <dbReference type="NCBI Taxonomy" id="2747483"/>
    <lineage>
        <taxon>Eukaryota</taxon>
        <taxon>Metazoa</taxon>
        <taxon>Ecdysozoa</taxon>
        <taxon>Arthropoda</taxon>
        <taxon>Chelicerata</taxon>
        <taxon>Arachnida</taxon>
        <taxon>Araneae</taxon>
        <taxon>Araneomorphae</taxon>
        <taxon>Entelegynae</taxon>
        <taxon>Araneoidea</taxon>
        <taxon>Nephilidae</taxon>
        <taxon>Trichonephila</taxon>
        <taxon>Trichonephila inaurata</taxon>
    </lineage>
</organism>
<dbReference type="EMBL" id="BMAV01017547">
    <property type="protein sequence ID" value="GFY69306.1"/>
    <property type="molecule type" value="Genomic_DNA"/>
</dbReference>
<keyword evidence="8" id="KW-0511">Multifunctional enzyme</keyword>
<reference evidence="10" key="1">
    <citation type="submission" date="2020-08" db="EMBL/GenBank/DDBJ databases">
        <title>Multicomponent nature underlies the extraordinary mechanical properties of spider dragline silk.</title>
        <authorList>
            <person name="Kono N."/>
            <person name="Nakamura H."/>
            <person name="Mori M."/>
            <person name="Yoshida Y."/>
            <person name="Ohtoshi R."/>
            <person name="Malay A.D."/>
            <person name="Moran D.A.P."/>
            <person name="Tomita M."/>
            <person name="Numata K."/>
            <person name="Arakawa K."/>
        </authorList>
    </citation>
    <scope>NUCLEOTIDE SEQUENCE</scope>
</reference>
<dbReference type="SUPFAM" id="SSF51735">
    <property type="entry name" value="NAD(P)-binding Rossmann-fold domains"/>
    <property type="match status" value="1"/>
</dbReference>
<keyword evidence="5" id="KW-0560">Oxidoreductase</keyword>
<keyword evidence="7" id="KW-0275">Fatty acid biosynthesis</keyword>
<gene>
    <name evidence="10" type="primary">FASN</name>
    <name evidence="10" type="ORF">TNIN_325441</name>
</gene>
<dbReference type="Proteomes" id="UP000886998">
    <property type="component" value="Unassembled WGS sequence"/>
</dbReference>
<keyword evidence="1" id="KW-0596">Phosphopantetheine</keyword>
<keyword evidence="6" id="KW-0443">Lipid metabolism</keyword>
<evidence type="ECO:0000256" key="3">
    <source>
        <dbReference type="ARBA" id="ARBA00022832"/>
    </source>
</evidence>
<dbReference type="PANTHER" id="PTHR43775">
    <property type="entry name" value="FATTY ACID SYNTHASE"/>
    <property type="match status" value="1"/>
</dbReference>